<keyword evidence="2" id="KW-1133">Transmembrane helix</keyword>
<feature type="domain" description="Insertion element IS402-like" evidence="4">
    <location>
        <begin position="10"/>
        <end position="82"/>
    </location>
</feature>
<evidence type="ECO:0000256" key="1">
    <source>
        <dbReference type="SAM" id="MobiDB-lite"/>
    </source>
</evidence>
<accession>A0A399FBV3</accession>
<keyword evidence="2" id="KW-0812">Transmembrane</keyword>
<evidence type="ECO:0000259" key="4">
    <source>
        <dbReference type="Pfam" id="PF13340"/>
    </source>
</evidence>
<dbReference type="GO" id="GO:0003677">
    <property type="term" value="F:DNA binding"/>
    <property type="evidence" value="ECO:0007669"/>
    <property type="project" value="InterPro"/>
</dbReference>
<sequence>MSRKRYPSDVSDEEWMFMAPYLTLMREDAPQREYALREVFDGLRWIVRAGATWRMMPGDLPPWEVVYQQTQRWLAAGVFEAIVQDLGVLLRLAEGRSAQPSAAIFDSRTLQSSPESGGRAGYDGAKRRKGSKVHVAVDTLGHLLALHVTSANEQDRAQMSELAQAVQQATQQNVELAYVDAGYTGERARQDAQAQGIHLEVVKLPQVRKGFVLLPRRWVVERSFGWVARFRRLARDYERLPQTLAGLHFLAFAILLLSRFVNLMSQCA</sequence>
<dbReference type="InterPro" id="IPR002559">
    <property type="entry name" value="Transposase_11"/>
</dbReference>
<dbReference type="Pfam" id="PF13340">
    <property type="entry name" value="DUF4096"/>
    <property type="match status" value="1"/>
</dbReference>
<reference evidence="5 6" key="1">
    <citation type="submission" date="2018-08" db="EMBL/GenBank/DDBJ databases">
        <title>Meiothermus granaticius genome AF-68 sequencing project.</title>
        <authorList>
            <person name="Da Costa M.S."/>
            <person name="Albuquerque L."/>
            <person name="Raposo P."/>
            <person name="Froufe H.J.C."/>
            <person name="Barroso C.S."/>
            <person name="Egas C."/>
        </authorList>
    </citation>
    <scope>NUCLEOTIDE SEQUENCE [LARGE SCALE GENOMIC DNA]</scope>
    <source>
        <strain evidence="5 6">AF-68</strain>
    </source>
</reference>
<evidence type="ECO:0000313" key="6">
    <source>
        <dbReference type="Proteomes" id="UP000266178"/>
    </source>
</evidence>
<keyword evidence="2" id="KW-0472">Membrane</keyword>
<dbReference type="GO" id="GO:0006313">
    <property type="term" value="P:DNA transposition"/>
    <property type="evidence" value="ECO:0007669"/>
    <property type="project" value="InterPro"/>
</dbReference>
<dbReference type="OrthoDB" id="26722at2"/>
<dbReference type="AlphaFoldDB" id="A0A399FBV3"/>
<evidence type="ECO:0000259" key="3">
    <source>
        <dbReference type="Pfam" id="PF01609"/>
    </source>
</evidence>
<dbReference type="InterPro" id="IPR025161">
    <property type="entry name" value="IS402-like_dom"/>
</dbReference>
<dbReference type="RefSeq" id="WP_119356463.1">
    <property type="nucleotide sequence ID" value="NZ_BJXM01000014.1"/>
</dbReference>
<keyword evidence="6" id="KW-1185">Reference proteome</keyword>
<proteinExistence type="predicted"/>
<dbReference type="PANTHER" id="PTHR30007:SF0">
    <property type="entry name" value="TRANSPOSASE"/>
    <property type="match status" value="1"/>
</dbReference>
<dbReference type="Pfam" id="PF01609">
    <property type="entry name" value="DDE_Tnp_1"/>
    <property type="match status" value="1"/>
</dbReference>
<dbReference type="NCBIfam" id="NF033580">
    <property type="entry name" value="transpos_IS5_3"/>
    <property type="match status" value="1"/>
</dbReference>
<evidence type="ECO:0000313" key="5">
    <source>
        <dbReference type="EMBL" id="RIH93156.1"/>
    </source>
</evidence>
<evidence type="ECO:0000256" key="2">
    <source>
        <dbReference type="SAM" id="Phobius"/>
    </source>
</evidence>
<comment type="caution">
    <text evidence="5">The sequence shown here is derived from an EMBL/GenBank/DDBJ whole genome shotgun (WGS) entry which is preliminary data.</text>
</comment>
<feature type="domain" description="Transposase IS4-like" evidence="3">
    <location>
        <begin position="99"/>
        <end position="256"/>
    </location>
</feature>
<name>A0A399FBV3_9DEIN</name>
<dbReference type="GO" id="GO:0004803">
    <property type="term" value="F:transposase activity"/>
    <property type="evidence" value="ECO:0007669"/>
    <property type="project" value="InterPro"/>
</dbReference>
<feature type="transmembrane region" description="Helical" evidence="2">
    <location>
        <begin position="240"/>
        <end position="261"/>
    </location>
</feature>
<dbReference type="Proteomes" id="UP000266178">
    <property type="component" value="Unassembled WGS sequence"/>
</dbReference>
<dbReference type="EMBL" id="QWLB01000009">
    <property type="protein sequence ID" value="RIH93156.1"/>
    <property type="molecule type" value="Genomic_DNA"/>
</dbReference>
<feature type="region of interest" description="Disordered" evidence="1">
    <location>
        <begin position="104"/>
        <end position="127"/>
    </location>
</feature>
<protein>
    <submittedName>
        <fullName evidence="5">Transposase DDE domain protein</fullName>
    </submittedName>
</protein>
<organism evidence="5 6">
    <name type="scientific">Meiothermus granaticius NBRC 107808</name>
    <dbReference type="NCBI Taxonomy" id="1227551"/>
    <lineage>
        <taxon>Bacteria</taxon>
        <taxon>Thermotogati</taxon>
        <taxon>Deinococcota</taxon>
        <taxon>Deinococci</taxon>
        <taxon>Thermales</taxon>
        <taxon>Thermaceae</taxon>
        <taxon>Meiothermus</taxon>
    </lineage>
</organism>
<dbReference type="PANTHER" id="PTHR30007">
    <property type="entry name" value="PHP DOMAIN PROTEIN"/>
    <property type="match status" value="1"/>
</dbReference>
<gene>
    <name evidence="5" type="ORF">Mgrana_00954</name>
</gene>